<reference evidence="1" key="1">
    <citation type="journal article" date="2014" name="Front. Microbiol.">
        <title>High frequency of phylogenetically diverse reductive dehalogenase-homologous genes in deep subseafloor sedimentary metagenomes.</title>
        <authorList>
            <person name="Kawai M."/>
            <person name="Futagami T."/>
            <person name="Toyoda A."/>
            <person name="Takaki Y."/>
            <person name="Nishi S."/>
            <person name="Hori S."/>
            <person name="Arai W."/>
            <person name="Tsubouchi T."/>
            <person name="Morono Y."/>
            <person name="Uchiyama I."/>
            <person name="Ito T."/>
            <person name="Fujiyama A."/>
            <person name="Inagaki F."/>
            <person name="Takami H."/>
        </authorList>
    </citation>
    <scope>NUCLEOTIDE SEQUENCE</scope>
    <source>
        <strain evidence="1">Expedition CK06-06</strain>
    </source>
</reference>
<comment type="caution">
    <text evidence="1">The sequence shown here is derived from an EMBL/GenBank/DDBJ whole genome shotgun (WGS) entry which is preliminary data.</text>
</comment>
<gene>
    <name evidence="1" type="ORF">S01H1_80896</name>
</gene>
<sequence length="215" mass="23762">SEPSIYYRLTSSAKDAPFHGPTQTCLTQALAFSTAVHNGGSGVSDNTPESTSHLPSRQDFDALVKKANEGNEDALAQLRQLLDNHPEIWQSVGDLAAHARMTMIRMISNGNRLLSESLHRKAEQMERELAGTSPTPLETLAVKRVVATWLELQLTDTIHPRPQGQTLKHERFALDLKRAAQRHFDTAVKSLALVRKMLPSQIHDKTAAALPKGEF</sequence>
<proteinExistence type="predicted"/>
<name>X0Y4Z9_9ZZZZ</name>
<organism evidence="1">
    <name type="scientific">marine sediment metagenome</name>
    <dbReference type="NCBI Taxonomy" id="412755"/>
    <lineage>
        <taxon>unclassified sequences</taxon>
        <taxon>metagenomes</taxon>
        <taxon>ecological metagenomes</taxon>
    </lineage>
</organism>
<feature type="non-terminal residue" evidence="1">
    <location>
        <position position="1"/>
    </location>
</feature>
<evidence type="ECO:0000313" key="1">
    <source>
        <dbReference type="EMBL" id="GAG50850.1"/>
    </source>
</evidence>
<accession>X0Y4Z9</accession>
<protein>
    <submittedName>
        <fullName evidence="1">Uncharacterized protein</fullName>
    </submittedName>
</protein>
<feature type="non-terminal residue" evidence="1">
    <location>
        <position position="215"/>
    </location>
</feature>
<dbReference type="EMBL" id="BARS01054679">
    <property type="protein sequence ID" value="GAG50850.1"/>
    <property type="molecule type" value="Genomic_DNA"/>
</dbReference>
<dbReference type="AlphaFoldDB" id="X0Y4Z9"/>